<feature type="transmembrane region" description="Helical" evidence="2">
    <location>
        <begin position="44"/>
        <end position="62"/>
    </location>
</feature>
<feature type="transmembrane region" description="Helical" evidence="2">
    <location>
        <begin position="69"/>
        <end position="89"/>
    </location>
</feature>
<dbReference type="SUPFAM" id="SSF54001">
    <property type="entry name" value="Cysteine proteinases"/>
    <property type="match status" value="1"/>
</dbReference>
<evidence type="ECO:0000313" key="5">
    <source>
        <dbReference type="Proteomes" id="UP000295633"/>
    </source>
</evidence>
<dbReference type="Proteomes" id="UP000295633">
    <property type="component" value="Unassembled WGS sequence"/>
</dbReference>
<reference evidence="4 5" key="1">
    <citation type="submission" date="2019-03" db="EMBL/GenBank/DDBJ databases">
        <title>Genome Sequencing and Assembly of Various Microbes Isolated from Partially Reclaimed Soil and Acid Mine Drainage (AMD) Site.</title>
        <authorList>
            <person name="Steinbock B."/>
            <person name="Bechtold R."/>
            <person name="Sevigny J.L."/>
            <person name="Thomas D."/>
            <person name="Cuthill L.R."/>
            <person name="Aveiro Johannsen E.J."/>
            <person name="Thomas K."/>
            <person name="Ghosh A."/>
        </authorList>
    </citation>
    <scope>NUCLEOTIDE SEQUENCE [LARGE SCALE GENOMIC DNA]</scope>
    <source>
        <strain evidence="4 5">F-B2</strain>
    </source>
</reference>
<dbReference type="InterPro" id="IPR038765">
    <property type="entry name" value="Papain-like_cys_pep_sf"/>
</dbReference>
<dbReference type="AlphaFoldDB" id="A0A4R5YKD9"/>
<evidence type="ECO:0000313" key="4">
    <source>
        <dbReference type="EMBL" id="TDL45676.1"/>
    </source>
</evidence>
<feature type="transmembrane region" description="Helical" evidence="2">
    <location>
        <begin position="21"/>
        <end position="38"/>
    </location>
</feature>
<dbReference type="InterPro" id="IPR002931">
    <property type="entry name" value="Transglutaminase-like"/>
</dbReference>
<keyword evidence="2" id="KW-0812">Transmembrane</keyword>
<sequence>MNRLAFLLLPGMTWRRAVADVSAVILLLTVAIIGFAATFDGTSYLVAAIGALLLGLVLAWVGARWRWGVLTLTGATVAVYFLFGGALALPHTTFLGVIPTLETWRQLAVGVVTSWKDLLTTVPPVDPGDGHLIVPFLLTLVASVLTASLALRLRRAAWALIPASLYIAGEILLGTAQTVAPIVQGVLFAVVAVVWLALRTMWSPERTAVEAATPGADASRAARLRRLISGGVVLALATGAGAAVAATAAPPTQRYILRDFVVPPFDIHDYASPLQAWRKYVRDYTTDPLFTVTGLPEDGRVRLATMDSYDGIVYNVAEDGAGSSSAFTSIRSNMSPQAEGTETKVRVDIENLSGVWLPTVGSAREFDFAGTRATDLRRGAHFNDGTGTAVTTSGVRSGDAYTIDTIVPPVVKDEQLSETPFASLKMPKQAGIPQALSEIASDATEDAETPIDRARALETYLQTDGYFSHGLASDVYSPSGHGAARISMLVSNEQMIGDDEQYAVAMALMATQLGMPARVVMGWHPDQDEKDAGGVFTATGENVHAWVEIAFEGVGWVPFDPTPDEDNEPSQQNTKPRANPKPQVLQPPPPAQEPAELPPALAEERDQDEQPDSGLGWLGPVLLWTAAGLGGILLLLSPFLVIGGIKAARRTRRLHAERTADRVSGGWDELVDRAVDYRISVPPGSTRAESAVVVGESFDGARVATLAQQADADVYGPGDPSPEDVDAFWREVDEIVAGMAGGATFWQRLRARLSLRSLRRDRTNLWASLSTMVRTRRR</sequence>
<keyword evidence="2" id="KW-0472">Membrane</keyword>
<dbReference type="Gene3D" id="3.10.620.30">
    <property type="match status" value="1"/>
</dbReference>
<accession>A0A4R5YKD9</accession>
<dbReference type="Pfam" id="PF11992">
    <property type="entry name" value="TgpA_N"/>
    <property type="match status" value="1"/>
</dbReference>
<dbReference type="InterPro" id="IPR021878">
    <property type="entry name" value="TgpA_N"/>
</dbReference>
<dbReference type="RefSeq" id="WP_133398819.1">
    <property type="nucleotide sequence ID" value="NZ_SMZX01000001.1"/>
</dbReference>
<dbReference type="EMBL" id="SMZX01000001">
    <property type="protein sequence ID" value="TDL45676.1"/>
    <property type="molecule type" value="Genomic_DNA"/>
</dbReference>
<feature type="transmembrane region" description="Helical" evidence="2">
    <location>
        <begin position="132"/>
        <end position="151"/>
    </location>
</feature>
<dbReference type="InterPro" id="IPR052901">
    <property type="entry name" value="Bact_TGase-like"/>
</dbReference>
<organism evidence="4 5">
    <name type="scientific">Microbacterium oleivorans</name>
    <dbReference type="NCBI Taxonomy" id="273677"/>
    <lineage>
        <taxon>Bacteria</taxon>
        <taxon>Bacillati</taxon>
        <taxon>Actinomycetota</taxon>
        <taxon>Actinomycetes</taxon>
        <taxon>Micrococcales</taxon>
        <taxon>Microbacteriaceae</taxon>
        <taxon>Microbacterium</taxon>
    </lineage>
</organism>
<name>A0A4R5YKD9_9MICO</name>
<feature type="region of interest" description="Disordered" evidence="1">
    <location>
        <begin position="557"/>
        <end position="597"/>
    </location>
</feature>
<evidence type="ECO:0000259" key="3">
    <source>
        <dbReference type="SMART" id="SM00460"/>
    </source>
</evidence>
<protein>
    <submittedName>
        <fullName evidence="4">Transglutaminase domain-containing protein</fullName>
    </submittedName>
</protein>
<feature type="transmembrane region" description="Helical" evidence="2">
    <location>
        <begin position="621"/>
        <end position="645"/>
    </location>
</feature>
<feature type="transmembrane region" description="Helical" evidence="2">
    <location>
        <begin position="227"/>
        <end position="249"/>
    </location>
</feature>
<dbReference type="PANTHER" id="PTHR42736">
    <property type="entry name" value="PROTEIN-GLUTAMINE GAMMA-GLUTAMYLTRANSFERASE"/>
    <property type="match status" value="1"/>
</dbReference>
<keyword evidence="2" id="KW-1133">Transmembrane helix</keyword>
<evidence type="ECO:0000256" key="2">
    <source>
        <dbReference type="SAM" id="Phobius"/>
    </source>
</evidence>
<dbReference type="PANTHER" id="PTHR42736:SF1">
    <property type="entry name" value="PROTEIN-GLUTAMINE GAMMA-GLUTAMYLTRANSFERASE"/>
    <property type="match status" value="1"/>
</dbReference>
<dbReference type="Pfam" id="PF01841">
    <property type="entry name" value="Transglut_core"/>
    <property type="match status" value="1"/>
</dbReference>
<evidence type="ECO:0000256" key="1">
    <source>
        <dbReference type="SAM" id="MobiDB-lite"/>
    </source>
</evidence>
<comment type="caution">
    <text evidence="4">The sequence shown here is derived from an EMBL/GenBank/DDBJ whole genome shotgun (WGS) entry which is preliminary data.</text>
</comment>
<feature type="transmembrane region" description="Helical" evidence="2">
    <location>
        <begin position="156"/>
        <end position="173"/>
    </location>
</feature>
<gene>
    <name evidence="4" type="ORF">E2R54_04295</name>
</gene>
<feature type="transmembrane region" description="Helical" evidence="2">
    <location>
        <begin position="179"/>
        <end position="198"/>
    </location>
</feature>
<dbReference type="SMART" id="SM00460">
    <property type="entry name" value="TGc"/>
    <property type="match status" value="1"/>
</dbReference>
<proteinExistence type="predicted"/>
<feature type="domain" description="Transglutaminase-like" evidence="3">
    <location>
        <begin position="491"/>
        <end position="563"/>
    </location>
</feature>